<organism evidence="5 6">
    <name type="scientific">Thalassolituus marinus</name>
    <dbReference type="NCBI Taxonomy" id="671053"/>
    <lineage>
        <taxon>Bacteria</taxon>
        <taxon>Pseudomonadati</taxon>
        <taxon>Pseudomonadota</taxon>
        <taxon>Gammaproteobacteria</taxon>
        <taxon>Oceanospirillales</taxon>
        <taxon>Oceanospirillaceae</taxon>
        <taxon>Thalassolituus</taxon>
    </lineage>
</organism>
<dbReference type="InterPro" id="IPR008183">
    <property type="entry name" value="Aldose_1/G6P_1-epimerase"/>
</dbReference>
<name>A0ABS7ZNY9_9GAMM</name>
<accession>A0ABS7ZNY9</accession>
<dbReference type="PANTHER" id="PTHR11122:SF13">
    <property type="entry name" value="GLUCOSE-6-PHOSPHATE 1-EPIMERASE"/>
    <property type="match status" value="1"/>
</dbReference>
<gene>
    <name evidence="5" type="ORF">I9W95_01155</name>
</gene>
<dbReference type="EMBL" id="JAEDAH010000005">
    <property type="protein sequence ID" value="MCA6062206.1"/>
    <property type="molecule type" value="Genomic_DNA"/>
</dbReference>
<keyword evidence="3 4" id="KW-0413">Isomerase</keyword>
<dbReference type="InterPro" id="IPR011013">
    <property type="entry name" value="Gal_mutarotase_sf_dom"/>
</dbReference>
<dbReference type="PANTHER" id="PTHR11122">
    <property type="entry name" value="APOSPORY-ASSOCIATED PROTEIN C-RELATED"/>
    <property type="match status" value="1"/>
</dbReference>
<evidence type="ECO:0000313" key="6">
    <source>
        <dbReference type="Proteomes" id="UP000714380"/>
    </source>
</evidence>
<dbReference type="Gene3D" id="2.70.98.10">
    <property type="match status" value="1"/>
</dbReference>
<dbReference type="PIRSF" id="PIRSF016020">
    <property type="entry name" value="PHexose_mutarotase"/>
    <property type="match status" value="1"/>
</dbReference>
<dbReference type="Proteomes" id="UP000714380">
    <property type="component" value="Unassembled WGS sequence"/>
</dbReference>
<dbReference type="InterPro" id="IPR014718">
    <property type="entry name" value="GH-type_carb-bd"/>
</dbReference>
<dbReference type="EC" id="5.1.3.15" evidence="4"/>
<evidence type="ECO:0000313" key="5">
    <source>
        <dbReference type="EMBL" id="MCA6062206.1"/>
    </source>
</evidence>
<dbReference type="RefSeq" id="WP_225670920.1">
    <property type="nucleotide sequence ID" value="NZ_JAEDAH010000005.1"/>
</dbReference>
<proteinExistence type="inferred from homology"/>
<evidence type="ECO:0000256" key="2">
    <source>
        <dbReference type="ARBA" id="ARBA00005866"/>
    </source>
</evidence>
<comment type="caution">
    <text evidence="5">The sequence shown here is derived from an EMBL/GenBank/DDBJ whole genome shotgun (WGS) entry which is preliminary data.</text>
</comment>
<reference evidence="5 6" key="1">
    <citation type="submission" date="2020-12" db="EMBL/GenBank/DDBJ databases">
        <title>Novel Thalassolituus-related marine hydrocarbonoclastic bacteria mediated algae-derived hydrocarbons mineralization in twilight zone of the northern South China Sea.</title>
        <authorList>
            <person name="Dong C."/>
        </authorList>
    </citation>
    <scope>NUCLEOTIDE SEQUENCE [LARGE SCALE GENOMIC DNA]</scope>
    <source>
        <strain evidence="5 6">IMCC1826</strain>
    </source>
</reference>
<sequence>MSDISTLLKTAAPSISVNKRGELDCLEVRHPAFSADLLLQGAQLLHYAPAGEESWLWLSDSVEYKQGTSLRGGIPLCWPWFGNATMNPDAVKHHIADAEQAPAHGFARTRIWSLAEAYEDNDEVVITLTLDDCQHPLWQADLAVEAEFRFTASSVSVVLATTNKGETAVSFSQALHTYFPTSDIHNTRISGFDGESYLETLEGWQRKTQQGDISFGGETDRIYFGEETLSLITPKHTTDLSCQGSHSAVVWNPWIEKSLRLSQFAADDYQRMFCVETANAADDAVTLAAGDEHVLCMLLTRR</sequence>
<dbReference type="Pfam" id="PF01263">
    <property type="entry name" value="Aldose_epim"/>
    <property type="match status" value="1"/>
</dbReference>
<keyword evidence="6" id="KW-1185">Reference proteome</keyword>
<comment type="similarity">
    <text evidence="2 4">Belongs to the glucose-6-phosphate 1-epimerase family.</text>
</comment>
<comment type="catalytic activity">
    <reaction evidence="1">
        <text>alpha-D-glucose 6-phosphate = beta-D-glucose 6-phosphate</text>
        <dbReference type="Rhea" id="RHEA:16249"/>
        <dbReference type="ChEBI" id="CHEBI:58225"/>
        <dbReference type="ChEBI" id="CHEBI:58247"/>
        <dbReference type="EC" id="5.1.3.15"/>
    </reaction>
</comment>
<protein>
    <recommendedName>
        <fullName evidence="4">Putative glucose-6-phosphate 1-epimerase</fullName>
        <ecNumber evidence="4">5.1.3.15</ecNumber>
    </recommendedName>
</protein>
<dbReference type="InterPro" id="IPR025532">
    <property type="entry name" value="G6P_1-epimerase"/>
</dbReference>
<dbReference type="SUPFAM" id="SSF74650">
    <property type="entry name" value="Galactose mutarotase-like"/>
    <property type="match status" value="1"/>
</dbReference>
<evidence type="ECO:0000256" key="4">
    <source>
        <dbReference type="PIRNR" id="PIRNR016020"/>
    </source>
</evidence>
<evidence type="ECO:0000256" key="3">
    <source>
        <dbReference type="ARBA" id="ARBA00023235"/>
    </source>
</evidence>
<evidence type="ECO:0000256" key="1">
    <source>
        <dbReference type="ARBA" id="ARBA00001096"/>
    </source>
</evidence>
<dbReference type="CDD" id="cd09020">
    <property type="entry name" value="D-hex-6-P-epi_like"/>
    <property type="match status" value="1"/>
</dbReference>